<dbReference type="Proteomes" id="UP001631969">
    <property type="component" value="Unassembled WGS sequence"/>
</dbReference>
<protein>
    <submittedName>
        <fullName evidence="1">ArpU family phage packaging/lysis transcriptional regulator</fullName>
    </submittedName>
</protein>
<evidence type="ECO:0000313" key="1">
    <source>
        <dbReference type="EMBL" id="MFM9329020.1"/>
    </source>
</evidence>
<comment type="caution">
    <text evidence="1">The sequence shown here is derived from an EMBL/GenBank/DDBJ whole genome shotgun (WGS) entry which is preliminary data.</text>
</comment>
<gene>
    <name evidence="1" type="ORF">ACI1P1_12055</name>
</gene>
<evidence type="ECO:0000313" key="2">
    <source>
        <dbReference type="Proteomes" id="UP001631969"/>
    </source>
</evidence>
<organism evidence="1 2">
    <name type="scientific">Paenibacillus mesotrionivorans</name>
    <dbReference type="NCBI Taxonomy" id="3160968"/>
    <lineage>
        <taxon>Bacteria</taxon>
        <taxon>Bacillati</taxon>
        <taxon>Bacillota</taxon>
        <taxon>Bacilli</taxon>
        <taxon>Bacillales</taxon>
        <taxon>Paenibacillaceae</taxon>
        <taxon>Paenibacillus</taxon>
    </lineage>
</organism>
<name>A0ACC7NY87_9BACL</name>
<sequence length="212" mass="24767">MRIQVTATNIEHVPLPSLLQRAKAIQKKKENVSQDELTELELIQKHIVTRDCGILAEQLELDLPRPKREQYVSIVVEKLQHLNYYKRQVREIDENLKRPRLNVRFPSSRVMEPVHHKTTPAGSSIEVAVVEAEKEVHRLKDLKQELEAIINPLERALQFLKPEERQLVEKRFLQQSGKTDIQVMMSMEIGRQKYYQLKSTALIKIAESLHII</sequence>
<accession>A0ACC7NY87</accession>
<reference evidence="1" key="1">
    <citation type="submission" date="2024-12" db="EMBL/GenBank/DDBJ databases">
        <authorList>
            <person name="Wu N."/>
        </authorList>
    </citation>
    <scope>NUCLEOTIDE SEQUENCE</scope>
    <source>
        <strain evidence="1">P15</strain>
    </source>
</reference>
<keyword evidence="2" id="KW-1185">Reference proteome</keyword>
<dbReference type="EMBL" id="JBJURJ010000007">
    <property type="protein sequence ID" value="MFM9329020.1"/>
    <property type="molecule type" value="Genomic_DNA"/>
</dbReference>
<proteinExistence type="predicted"/>